<evidence type="ECO:0000256" key="7">
    <source>
        <dbReference type="ARBA" id="ARBA00022603"/>
    </source>
</evidence>
<dbReference type="PANTHER" id="PTHR22807">
    <property type="entry name" value="NOP2 YEAST -RELATED NOL1/NOP2/FMU SUN DOMAIN-CONTAINING"/>
    <property type="match status" value="1"/>
</dbReference>
<feature type="binding site" evidence="14">
    <location>
        <position position="321"/>
    </location>
    <ligand>
        <name>S-adenosyl-L-methionine</name>
        <dbReference type="ChEBI" id="CHEBI:59789"/>
    </ligand>
</feature>
<dbReference type="SUPFAM" id="SSF48013">
    <property type="entry name" value="NusB-like"/>
    <property type="match status" value="1"/>
</dbReference>
<evidence type="ECO:0000256" key="12">
    <source>
        <dbReference type="ARBA" id="ARBA00031088"/>
    </source>
</evidence>
<dbReference type="GO" id="GO:0005829">
    <property type="term" value="C:cytosol"/>
    <property type="evidence" value="ECO:0007669"/>
    <property type="project" value="TreeGrafter"/>
</dbReference>
<dbReference type="InterPro" id="IPR035926">
    <property type="entry name" value="NusB-like_sf"/>
</dbReference>
<evidence type="ECO:0000256" key="14">
    <source>
        <dbReference type="PROSITE-ProRule" id="PRU01023"/>
    </source>
</evidence>
<evidence type="ECO:0000256" key="11">
    <source>
        <dbReference type="ARBA" id="ARBA00030399"/>
    </source>
</evidence>
<keyword evidence="6" id="KW-0698">rRNA processing</keyword>
<dbReference type="InterPro" id="IPR018314">
    <property type="entry name" value="RsmB/NOL1/NOP2-like_CS"/>
</dbReference>
<protein>
    <recommendedName>
        <fullName evidence="4">16S rRNA (cytosine(967)-C(5))-methyltransferase</fullName>
        <ecNumber evidence="4">2.1.1.176</ecNumber>
    </recommendedName>
    <alternativeName>
        <fullName evidence="11">16S rRNA m5C967 methyltransferase</fullName>
    </alternativeName>
    <alternativeName>
        <fullName evidence="12">rRNA (cytosine-C(5)-)-methyltransferase RsmB</fullName>
    </alternativeName>
</protein>
<dbReference type="AlphaFoldDB" id="A0A2A5B8N3"/>
<dbReference type="CDD" id="cd02440">
    <property type="entry name" value="AdoMet_MTases"/>
    <property type="match status" value="1"/>
</dbReference>
<dbReference type="FunFam" id="3.30.70.1170:FF:000002">
    <property type="entry name" value="Ribosomal RNA small subunit methyltransferase B"/>
    <property type="match status" value="1"/>
</dbReference>
<evidence type="ECO:0000256" key="5">
    <source>
        <dbReference type="ARBA" id="ARBA00022490"/>
    </source>
</evidence>
<feature type="domain" description="SAM-dependent MTase RsmB/NOP-type" evidence="15">
    <location>
        <begin position="162"/>
        <end position="433"/>
    </location>
</feature>
<dbReference type="NCBIfam" id="NF008149">
    <property type="entry name" value="PRK10901.1"/>
    <property type="match status" value="1"/>
</dbReference>
<dbReference type="Proteomes" id="UP000218327">
    <property type="component" value="Unassembled WGS sequence"/>
</dbReference>
<dbReference type="PROSITE" id="PS51686">
    <property type="entry name" value="SAM_MT_RSMB_NOP"/>
    <property type="match status" value="1"/>
</dbReference>
<feature type="binding site" evidence="14">
    <location>
        <position position="276"/>
    </location>
    <ligand>
        <name>S-adenosyl-L-methionine</name>
        <dbReference type="ChEBI" id="CHEBI:59789"/>
    </ligand>
</feature>
<keyword evidence="9 14" id="KW-0949">S-adenosyl-L-methionine</keyword>
<dbReference type="SUPFAM" id="SSF53335">
    <property type="entry name" value="S-adenosyl-L-methionine-dependent methyltransferases"/>
    <property type="match status" value="1"/>
</dbReference>
<dbReference type="PRINTS" id="PR02008">
    <property type="entry name" value="RCMTFAMILY"/>
</dbReference>
<proteinExistence type="inferred from homology"/>
<dbReference type="Gene3D" id="3.40.50.150">
    <property type="entry name" value="Vaccinia Virus protein VP39"/>
    <property type="match status" value="1"/>
</dbReference>
<feature type="binding site" evidence="14">
    <location>
        <position position="302"/>
    </location>
    <ligand>
        <name>S-adenosyl-L-methionine</name>
        <dbReference type="ChEBI" id="CHEBI:59789"/>
    </ligand>
</feature>
<dbReference type="InterPro" id="IPR001678">
    <property type="entry name" value="MeTrfase_RsmB-F_NOP2_dom"/>
</dbReference>
<evidence type="ECO:0000259" key="15">
    <source>
        <dbReference type="PROSITE" id="PS51686"/>
    </source>
</evidence>
<dbReference type="GO" id="GO:0006355">
    <property type="term" value="P:regulation of DNA-templated transcription"/>
    <property type="evidence" value="ECO:0007669"/>
    <property type="project" value="InterPro"/>
</dbReference>
<evidence type="ECO:0000313" key="16">
    <source>
        <dbReference type="EMBL" id="PCJ27730.1"/>
    </source>
</evidence>
<evidence type="ECO:0000313" key="17">
    <source>
        <dbReference type="Proteomes" id="UP000218327"/>
    </source>
</evidence>
<evidence type="ECO:0000256" key="1">
    <source>
        <dbReference type="ARBA" id="ARBA00002724"/>
    </source>
</evidence>
<keyword evidence="7 14" id="KW-0489">Methyltransferase</keyword>
<gene>
    <name evidence="16" type="ORF">COA96_02450</name>
</gene>
<evidence type="ECO:0000256" key="2">
    <source>
        <dbReference type="ARBA" id="ARBA00004496"/>
    </source>
</evidence>
<accession>A0A2A5B8N3</accession>
<dbReference type="Pfam" id="PF01189">
    <property type="entry name" value="Methyltr_RsmB-F"/>
    <property type="match status" value="1"/>
</dbReference>
<dbReference type="GO" id="GO:0070475">
    <property type="term" value="P:rRNA base methylation"/>
    <property type="evidence" value="ECO:0007669"/>
    <property type="project" value="TreeGrafter"/>
</dbReference>
<dbReference type="Pfam" id="PF01029">
    <property type="entry name" value="NusB"/>
    <property type="match status" value="1"/>
</dbReference>
<dbReference type="GO" id="GO:0003723">
    <property type="term" value="F:RNA binding"/>
    <property type="evidence" value="ECO:0007669"/>
    <property type="project" value="UniProtKB-UniRule"/>
</dbReference>
<evidence type="ECO:0000256" key="10">
    <source>
        <dbReference type="ARBA" id="ARBA00022884"/>
    </source>
</evidence>
<dbReference type="EMBL" id="NVVJ01000005">
    <property type="protein sequence ID" value="PCJ27730.1"/>
    <property type="molecule type" value="Genomic_DNA"/>
</dbReference>
<evidence type="ECO:0000256" key="13">
    <source>
        <dbReference type="ARBA" id="ARBA00047283"/>
    </source>
</evidence>
<reference evidence="17" key="1">
    <citation type="submission" date="2017-08" db="EMBL/GenBank/DDBJ databases">
        <title>A dynamic microbial community with high functional redundancy inhabits the cold, oxic subseafloor aquifer.</title>
        <authorList>
            <person name="Tully B.J."/>
            <person name="Wheat C.G."/>
            <person name="Glazer B.T."/>
            <person name="Huber J.A."/>
        </authorList>
    </citation>
    <scope>NUCLEOTIDE SEQUENCE [LARGE SCALE GENOMIC DNA]</scope>
</reference>
<keyword evidence="5" id="KW-0963">Cytoplasm</keyword>
<dbReference type="EC" id="2.1.1.176" evidence="4"/>
<name>A0A2A5B8N3_9GAMM</name>
<evidence type="ECO:0000256" key="3">
    <source>
        <dbReference type="ARBA" id="ARBA00007494"/>
    </source>
</evidence>
<feature type="active site" description="Nucleophile" evidence="14">
    <location>
        <position position="374"/>
    </location>
</feature>
<dbReference type="InterPro" id="IPR049560">
    <property type="entry name" value="MeTrfase_RsmB-F_NOP2_cat"/>
</dbReference>
<comment type="function">
    <text evidence="1">Specifically methylates the cytosine at position 967 (m5C967) of 16S rRNA.</text>
</comment>
<comment type="caution">
    <text evidence="14">Lacks conserved residue(s) required for the propagation of feature annotation.</text>
</comment>
<sequence length="433" mass="48120">MNPPNSRAIVANILSELLSGHGSLTTHLAKHKEQDEFSLIQESCYGVCRWFNVLEHILSGLLNKPLKTSEQNLKCLLICGLYQLRELDVAEYAVINETVSAATVLKKPWAKGLVNAVLRNYLRKKDEIEQALVDSAPAVLQAHPQWLQNQLNKQWPDDAGLIMQNNNLRPPMTLRVNQVHKSRKDYLEVLADSSIQAKPGELAESAIYLEKPCPVSDIPGFAEGWVSVQDEASQLIPPLLQLSAGQRVLDACASPGGKTCHILESEHSLTECLAIDLTETKLVRIKENLERLGLKATLLAADASEVSSWWDGKMFDRILLDAPCSATGIIRRHPDIKLLRKPEDVKALQHIQLNLLSALWQCLEPGGLLLYSTCSILRPENEELIGRFLESSDNAKYEGIAADWGVECRFGRQLLPGGNQGPDGFFFSLLRKT</sequence>
<dbReference type="InterPro" id="IPR004573">
    <property type="entry name" value="rRNA_ssu_MeTfrase_B"/>
</dbReference>
<dbReference type="Gene3D" id="1.10.940.10">
    <property type="entry name" value="NusB-like"/>
    <property type="match status" value="1"/>
</dbReference>
<comment type="similarity">
    <text evidence="3 14">Belongs to the class I-like SAM-binding methyltransferase superfamily. RsmB/NOP family.</text>
</comment>
<comment type="catalytic activity">
    <reaction evidence="13">
        <text>cytidine(967) in 16S rRNA + S-adenosyl-L-methionine = 5-methylcytidine(967) in 16S rRNA + S-adenosyl-L-homocysteine + H(+)</text>
        <dbReference type="Rhea" id="RHEA:42748"/>
        <dbReference type="Rhea" id="RHEA-COMP:10219"/>
        <dbReference type="Rhea" id="RHEA-COMP:10220"/>
        <dbReference type="ChEBI" id="CHEBI:15378"/>
        <dbReference type="ChEBI" id="CHEBI:57856"/>
        <dbReference type="ChEBI" id="CHEBI:59789"/>
        <dbReference type="ChEBI" id="CHEBI:74483"/>
        <dbReference type="ChEBI" id="CHEBI:82748"/>
        <dbReference type="EC" id="2.1.1.176"/>
    </reaction>
</comment>
<keyword evidence="8 14" id="KW-0808">Transferase</keyword>
<organism evidence="16 17">
    <name type="scientific">SAR86 cluster bacterium</name>
    <dbReference type="NCBI Taxonomy" id="2030880"/>
    <lineage>
        <taxon>Bacteria</taxon>
        <taxon>Pseudomonadati</taxon>
        <taxon>Pseudomonadota</taxon>
        <taxon>Gammaproteobacteria</taxon>
        <taxon>SAR86 cluster</taxon>
    </lineage>
</organism>
<evidence type="ECO:0000256" key="4">
    <source>
        <dbReference type="ARBA" id="ARBA00012140"/>
    </source>
</evidence>
<evidence type="ECO:0000256" key="8">
    <source>
        <dbReference type="ARBA" id="ARBA00022679"/>
    </source>
</evidence>
<dbReference type="NCBIfam" id="TIGR00563">
    <property type="entry name" value="rsmB"/>
    <property type="match status" value="1"/>
</dbReference>
<dbReference type="GO" id="GO:0009383">
    <property type="term" value="F:rRNA (cytosine-C5-)-methyltransferase activity"/>
    <property type="evidence" value="ECO:0007669"/>
    <property type="project" value="TreeGrafter"/>
</dbReference>
<evidence type="ECO:0000256" key="9">
    <source>
        <dbReference type="ARBA" id="ARBA00022691"/>
    </source>
</evidence>
<dbReference type="InterPro" id="IPR006027">
    <property type="entry name" value="NusB_RsmB_TIM44"/>
</dbReference>
<keyword evidence="10 14" id="KW-0694">RNA-binding</keyword>
<dbReference type="PROSITE" id="PS01153">
    <property type="entry name" value="NOL1_NOP2_SUN"/>
    <property type="match status" value="1"/>
</dbReference>
<comment type="subcellular location">
    <subcellularLocation>
        <location evidence="2">Cytoplasm</location>
    </subcellularLocation>
</comment>
<comment type="caution">
    <text evidence="16">The sequence shown here is derived from an EMBL/GenBank/DDBJ whole genome shotgun (WGS) entry which is preliminary data.</text>
</comment>
<dbReference type="Pfam" id="PF22458">
    <property type="entry name" value="RsmF-B_ferredox"/>
    <property type="match status" value="1"/>
</dbReference>
<evidence type="ECO:0000256" key="6">
    <source>
        <dbReference type="ARBA" id="ARBA00022552"/>
    </source>
</evidence>
<dbReference type="InterPro" id="IPR029063">
    <property type="entry name" value="SAM-dependent_MTases_sf"/>
</dbReference>
<dbReference type="PANTHER" id="PTHR22807:SF61">
    <property type="entry name" value="NOL1_NOP2_SUN FAMILY PROTEIN _ ANTITERMINATION NUSB DOMAIN-CONTAINING PROTEIN"/>
    <property type="match status" value="1"/>
</dbReference>
<dbReference type="InterPro" id="IPR023267">
    <property type="entry name" value="RCMT"/>
</dbReference>
<dbReference type="Gene3D" id="3.30.70.1170">
    <property type="entry name" value="Sun protein, domain 3"/>
    <property type="match status" value="1"/>
</dbReference>
<dbReference type="FunFam" id="3.40.50.150:FF:000022">
    <property type="entry name" value="Ribosomal RNA small subunit methyltransferase B"/>
    <property type="match status" value="1"/>
</dbReference>
<dbReference type="InterPro" id="IPR054728">
    <property type="entry name" value="RsmB-like_ferredoxin"/>
</dbReference>